<dbReference type="PIRSF" id="PIRSF017706">
    <property type="entry name" value="TFIP11"/>
    <property type="match status" value="1"/>
</dbReference>
<evidence type="ECO:0000256" key="3">
    <source>
        <dbReference type="ARBA" id="ARBA00022664"/>
    </source>
</evidence>
<evidence type="ECO:0000256" key="1">
    <source>
        <dbReference type="ARBA" id="ARBA00004123"/>
    </source>
</evidence>
<dbReference type="eggNOG" id="KOG2184">
    <property type="taxonomic scope" value="Eukaryota"/>
</dbReference>
<reference evidence="10" key="2">
    <citation type="submission" date="2015-02" db="UniProtKB">
        <authorList>
            <consortium name="EnsemblMetazoa"/>
        </authorList>
    </citation>
    <scope>IDENTIFICATION</scope>
</reference>
<dbReference type="SMART" id="SM00443">
    <property type="entry name" value="G_patch"/>
    <property type="match status" value="1"/>
</dbReference>
<keyword evidence="11" id="KW-1185">Reference proteome</keyword>
<dbReference type="OMA" id="CEQDIIQ"/>
<evidence type="ECO:0000313" key="11">
    <source>
        <dbReference type="Proteomes" id="UP000014500"/>
    </source>
</evidence>
<dbReference type="EnsemblMetazoa" id="SMAR003126-RA">
    <property type="protein sequence ID" value="SMAR003126-PA"/>
    <property type="gene ID" value="SMAR003126"/>
</dbReference>
<dbReference type="PANTHER" id="PTHR23329:SF1">
    <property type="entry name" value="TUFTELIN-INTERACTING PROTEIN 11"/>
    <property type="match status" value="1"/>
</dbReference>
<name>T1IQ19_STRMM</name>
<dbReference type="InterPro" id="IPR024933">
    <property type="entry name" value="TFP11"/>
</dbReference>
<evidence type="ECO:0000313" key="10">
    <source>
        <dbReference type="EnsemblMetazoa" id="SMAR003126-PA"/>
    </source>
</evidence>
<comment type="similarity">
    <text evidence="2 7">Belongs to the TFP11/STIP family.</text>
</comment>
<dbReference type="InterPro" id="IPR000467">
    <property type="entry name" value="G_patch_dom"/>
</dbReference>
<evidence type="ECO:0000256" key="8">
    <source>
        <dbReference type="SAM" id="MobiDB-lite"/>
    </source>
</evidence>
<keyword evidence="5 7" id="KW-0508">mRNA splicing</keyword>
<dbReference type="GO" id="GO:0003676">
    <property type="term" value="F:nucleic acid binding"/>
    <property type="evidence" value="ECO:0007669"/>
    <property type="project" value="InterPro"/>
</dbReference>
<dbReference type="GO" id="GO:0000390">
    <property type="term" value="P:spliceosomal complex disassembly"/>
    <property type="evidence" value="ECO:0007669"/>
    <property type="project" value="InterPro"/>
</dbReference>
<dbReference type="HOGENOM" id="CLU_007977_1_1_1"/>
<dbReference type="PANTHER" id="PTHR23329">
    <property type="entry name" value="TUFTELIN-INTERACTING PROTEIN 11-RELATED"/>
    <property type="match status" value="1"/>
</dbReference>
<dbReference type="Pfam" id="PF07842">
    <property type="entry name" value="GCFC"/>
    <property type="match status" value="1"/>
</dbReference>
<dbReference type="AlphaFoldDB" id="T1IQ19"/>
<reference evidence="11" key="1">
    <citation type="submission" date="2011-05" db="EMBL/GenBank/DDBJ databases">
        <authorList>
            <person name="Richards S.R."/>
            <person name="Qu J."/>
            <person name="Jiang H."/>
            <person name="Jhangiani S.N."/>
            <person name="Agravi P."/>
            <person name="Goodspeed R."/>
            <person name="Gross S."/>
            <person name="Mandapat C."/>
            <person name="Jackson L."/>
            <person name="Mathew T."/>
            <person name="Pu L."/>
            <person name="Thornton R."/>
            <person name="Saada N."/>
            <person name="Wilczek-Boney K.B."/>
            <person name="Lee S."/>
            <person name="Kovar C."/>
            <person name="Wu Y."/>
            <person name="Scherer S.E."/>
            <person name="Worley K.C."/>
            <person name="Muzny D.M."/>
            <person name="Gibbs R."/>
        </authorList>
    </citation>
    <scope>NUCLEOTIDE SEQUENCE</scope>
    <source>
        <strain evidence="11">Brora</strain>
    </source>
</reference>
<evidence type="ECO:0000256" key="6">
    <source>
        <dbReference type="ARBA" id="ARBA00023242"/>
    </source>
</evidence>
<keyword evidence="6 7" id="KW-0539">Nucleus</keyword>
<evidence type="ECO:0000256" key="2">
    <source>
        <dbReference type="ARBA" id="ARBA00010900"/>
    </source>
</evidence>
<proteinExistence type="inferred from homology"/>
<dbReference type="PROSITE" id="PS50174">
    <property type="entry name" value="G_PATCH"/>
    <property type="match status" value="1"/>
</dbReference>
<accession>T1IQ19</accession>
<dbReference type="InterPro" id="IPR022783">
    <property type="entry name" value="GCFC_dom"/>
</dbReference>
<dbReference type="Pfam" id="PF12457">
    <property type="entry name" value="TIP_N"/>
    <property type="match status" value="1"/>
</dbReference>
<dbReference type="InterPro" id="IPR045211">
    <property type="entry name" value="TFP11/STIP/Ntr1"/>
</dbReference>
<evidence type="ECO:0000256" key="5">
    <source>
        <dbReference type="ARBA" id="ARBA00023187"/>
    </source>
</evidence>
<feature type="domain" description="G-patch" evidence="9">
    <location>
        <begin position="132"/>
        <end position="178"/>
    </location>
</feature>
<feature type="compositionally biased region" description="Polar residues" evidence="8">
    <location>
        <begin position="49"/>
        <end position="58"/>
    </location>
</feature>
<keyword evidence="3 7" id="KW-0507">mRNA processing</keyword>
<comment type="subcellular location">
    <subcellularLocation>
        <location evidence="1 7">Nucleus</location>
    </subcellularLocation>
</comment>
<feature type="compositionally biased region" description="Basic and acidic residues" evidence="8">
    <location>
        <begin position="151"/>
        <end position="166"/>
    </location>
</feature>
<dbReference type="Pfam" id="PF01585">
    <property type="entry name" value="G-patch"/>
    <property type="match status" value="1"/>
</dbReference>
<feature type="region of interest" description="Disordered" evidence="8">
    <location>
        <begin position="37"/>
        <end position="130"/>
    </location>
</feature>
<dbReference type="STRING" id="126957.T1IQ19"/>
<feature type="region of interest" description="Disordered" evidence="8">
    <location>
        <begin position="149"/>
        <end position="168"/>
    </location>
</feature>
<dbReference type="Proteomes" id="UP000014500">
    <property type="component" value="Unassembled WGS sequence"/>
</dbReference>
<dbReference type="PhylomeDB" id="T1IQ19"/>
<evidence type="ECO:0000256" key="7">
    <source>
        <dbReference type="PIRNR" id="PIRNR017706"/>
    </source>
</evidence>
<protein>
    <recommendedName>
        <fullName evidence="9">G-patch domain-containing protein</fullName>
    </recommendedName>
</protein>
<dbReference type="InterPro" id="IPR022159">
    <property type="entry name" value="STIP/TFIP11_N"/>
</dbReference>
<organism evidence="10 11">
    <name type="scientific">Strigamia maritima</name>
    <name type="common">European centipede</name>
    <name type="synonym">Geophilus maritimus</name>
    <dbReference type="NCBI Taxonomy" id="126957"/>
    <lineage>
        <taxon>Eukaryota</taxon>
        <taxon>Metazoa</taxon>
        <taxon>Ecdysozoa</taxon>
        <taxon>Arthropoda</taxon>
        <taxon>Myriapoda</taxon>
        <taxon>Chilopoda</taxon>
        <taxon>Pleurostigmophora</taxon>
        <taxon>Geophilomorpha</taxon>
        <taxon>Linotaeniidae</taxon>
        <taxon>Strigamia</taxon>
    </lineage>
</organism>
<evidence type="ECO:0000256" key="4">
    <source>
        <dbReference type="ARBA" id="ARBA00022728"/>
    </source>
</evidence>
<dbReference type="EMBL" id="JH431273">
    <property type="status" value="NOT_ANNOTATED_CDS"/>
    <property type="molecule type" value="Genomic_DNA"/>
</dbReference>
<evidence type="ECO:0000259" key="9">
    <source>
        <dbReference type="PROSITE" id="PS50174"/>
    </source>
</evidence>
<keyword evidence="4 7" id="KW-0747">Spliceosome</keyword>
<feature type="compositionally biased region" description="Basic and acidic residues" evidence="8">
    <location>
        <begin position="76"/>
        <end position="92"/>
    </location>
</feature>
<sequence length="805" mass="93631">MAVEFEKFEITDQDLEEEFSTTRRRYRLSKNQQIYGIWAEPESDDDQPSSRPSFSRKSYTAPINFIGGGIQQAGKNAEKKEEKVFDKSHDSSSSEEEVVSIKYPSRFGKGKHYRGFNPAPGPDEFGGWEEHTKGIGQKLLLQMGYQPGKGLGRDLQGRTDPVEAKQRKGRGAIGLYGSERTKPLVTKEEVMKVEEKKTKQWKKKPEESRKRVKYVYKTPEEVIAEGSSRKLPCDMSQLSKVKVIDLTGPEQRILSGYHAIHQQHSRPNEQEDEKTTKRFCNYDLPELIHNLDLLLEITEQDIIRNDRQMKHERDMIVTLSHEEEQLTQELKLEMDEVKMMEKILCIIEKLEERTKPDSTNPLTLSECADIFRKFQDEFYEEYKISELANLAVSVVCPILNNYLKDWDPLADPKYPLEVMQEWKDILELSNAKSFDGQEMGPYQKLFWDAWMPCLCEVVKKWNCRNCVPFIELLEMWLPLIPPWILDNILDQLVLPKLQQEVSDWDPLQDQMFIHVWLHPWLPLMGSRLEPLYGPIREKLSVAMVNWNALDDSARKILQPWKTVFPSEAMDGFVAKNILPKLDKCMQELRINPHEQHLDHWQSVMAWEEFLPLPTLVSILERNFFPKWLHVLCVWLGRNGNFDEVSQWYLGWKSMFSEKLQAHPVIKERFKQALDVMNRAMQLGPPKGPGFPPNYPGTPELVAYAASLERQREANVTRNFDSIAHGIRTGGSSASNVTLTFRDLIERRAQELGIVFMPVPNRFYEAKQVHRFGRFLLYIDRGVIFIQNGDIWTPTSLQTLIDSVQR</sequence>
<dbReference type="GO" id="GO:0071008">
    <property type="term" value="C:U2-type post-mRNA release spliceosomal complex"/>
    <property type="evidence" value="ECO:0007669"/>
    <property type="project" value="TreeGrafter"/>
</dbReference>